<sequence length="175" mass="18973">MVGYKSFVARLIFAVIFLASLSLPTNGSVDPSSRLRQLPGMLPKYCGVAVEGVIYCKCQLPGYLESLKASPLPGAVAKLLCYDGKQRVLMRGITDVRGYFLIRTTKVSSSMIPACRLFLAKSPLPGCDVPGQGKWRGFPLKFERNISMGSAQRALYTAGFFKVGPARAASCPHHP</sequence>
<dbReference type="KEGG" id="pda:108511871"/>
<dbReference type="PANTHER" id="PTHR33470:SF22">
    <property type="entry name" value="POLLEN OLE E 1 ALLERGEN AND EXTENSIN FAMILY PROTEIN"/>
    <property type="match status" value="1"/>
</dbReference>
<reference evidence="3" key="1">
    <citation type="journal article" date="2019" name="Nat. Commun.">
        <title>Genome-wide association mapping of date palm fruit traits.</title>
        <authorList>
            <person name="Hazzouri K.M."/>
            <person name="Gros-Balthazard M."/>
            <person name="Flowers J.M."/>
            <person name="Copetti D."/>
            <person name="Lemansour A."/>
            <person name="Lebrun M."/>
            <person name="Masmoudi K."/>
            <person name="Ferrand S."/>
            <person name="Dhar M.I."/>
            <person name="Fresquez Z.A."/>
            <person name="Rosas U."/>
            <person name="Zhang J."/>
            <person name="Talag J."/>
            <person name="Lee S."/>
            <person name="Kudrna D."/>
            <person name="Powell R.F."/>
            <person name="Leitch I.J."/>
            <person name="Krueger R.R."/>
            <person name="Wing R.A."/>
            <person name="Amiri K.M.A."/>
            <person name="Purugganan M.D."/>
        </authorList>
    </citation>
    <scope>NUCLEOTIDE SEQUENCE [LARGE SCALE GENOMIC DNA]</scope>
    <source>
        <strain evidence="3">cv. Khalas</strain>
    </source>
</reference>
<keyword evidence="3" id="KW-1185">Reference proteome</keyword>
<keyword evidence="1 2" id="KW-0732">Signal</keyword>
<accession>A0A8B7MXD5</accession>
<dbReference type="AlphaFoldDB" id="A0A8B7MXD5"/>
<evidence type="ECO:0000313" key="4">
    <source>
        <dbReference type="RefSeq" id="XP_017702152.2"/>
    </source>
</evidence>
<gene>
    <name evidence="4" type="primary">LOC108511871</name>
</gene>
<dbReference type="InterPro" id="IPR003882">
    <property type="entry name" value="Pistil_extensin"/>
</dbReference>
<reference evidence="4" key="2">
    <citation type="submission" date="2025-08" db="UniProtKB">
        <authorList>
            <consortium name="RefSeq"/>
        </authorList>
    </citation>
    <scope>IDENTIFICATION</scope>
    <source>
        <tissue evidence="4">Young leaves</tissue>
    </source>
</reference>
<name>A0A8B7MXD5_PHODC</name>
<dbReference type="GeneID" id="108511871"/>
<organism evidence="3 4">
    <name type="scientific">Phoenix dactylifera</name>
    <name type="common">Date palm</name>
    <dbReference type="NCBI Taxonomy" id="42345"/>
    <lineage>
        <taxon>Eukaryota</taxon>
        <taxon>Viridiplantae</taxon>
        <taxon>Streptophyta</taxon>
        <taxon>Embryophyta</taxon>
        <taxon>Tracheophyta</taxon>
        <taxon>Spermatophyta</taxon>
        <taxon>Magnoliopsida</taxon>
        <taxon>Liliopsida</taxon>
        <taxon>Arecaceae</taxon>
        <taxon>Coryphoideae</taxon>
        <taxon>Phoeniceae</taxon>
        <taxon>Phoenix</taxon>
    </lineage>
</organism>
<feature type="signal peptide" evidence="2">
    <location>
        <begin position="1"/>
        <end position="27"/>
    </location>
</feature>
<dbReference type="PRINTS" id="PR01218">
    <property type="entry name" value="PSTLEXTENSIN"/>
</dbReference>
<evidence type="ECO:0000256" key="1">
    <source>
        <dbReference type="ARBA" id="ARBA00022729"/>
    </source>
</evidence>
<dbReference type="GO" id="GO:0071944">
    <property type="term" value="C:cell periphery"/>
    <property type="evidence" value="ECO:0007669"/>
    <property type="project" value="TreeGrafter"/>
</dbReference>
<dbReference type="RefSeq" id="XP_017702152.2">
    <property type="nucleotide sequence ID" value="XM_017846663.3"/>
</dbReference>
<proteinExistence type="predicted"/>
<feature type="chain" id="PRO_5034698464" evidence="2">
    <location>
        <begin position="28"/>
        <end position="175"/>
    </location>
</feature>
<evidence type="ECO:0000256" key="2">
    <source>
        <dbReference type="SAM" id="SignalP"/>
    </source>
</evidence>
<dbReference type="Pfam" id="PF01190">
    <property type="entry name" value="Pollen_Ole_e_1"/>
    <property type="match status" value="1"/>
</dbReference>
<protein>
    <submittedName>
        <fullName evidence="4">Uncharacterized protein LOC108511871</fullName>
    </submittedName>
</protein>
<dbReference type="PANTHER" id="PTHR33470">
    <property type="entry name" value="OS01G0164075 PROTEIN"/>
    <property type="match status" value="1"/>
</dbReference>
<dbReference type="OrthoDB" id="665669at2759"/>
<evidence type="ECO:0000313" key="3">
    <source>
        <dbReference type="Proteomes" id="UP000228380"/>
    </source>
</evidence>
<dbReference type="Proteomes" id="UP000228380">
    <property type="component" value="Chromosome 4"/>
</dbReference>